<keyword evidence="1" id="KW-1133">Transmembrane helix</keyword>
<comment type="caution">
    <text evidence="3">The sequence shown here is derived from an EMBL/GenBank/DDBJ whole genome shotgun (WGS) entry which is preliminary data.</text>
</comment>
<dbReference type="EMBL" id="WIUZ02000007">
    <property type="protein sequence ID" value="KAF9785547.1"/>
    <property type="molecule type" value="Genomic_DNA"/>
</dbReference>
<feature type="transmembrane region" description="Helical" evidence="1">
    <location>
        <begin position="120"/>
        <end position="141"/>
    </location>
</feature>
<dbReference type="InterPro" id="IPR045340">
    <property type="entry name" value="DUF6533"/>
</dbReference>
<feature type="transmembrane region" description="Helical" evidence="1">
    <location>
        <begin position="51"/>
        <end position="73"/>
    </location>
</feature>
<feature type="domain" description="DUF6533" evidence="2">
    <location>
        <begin position="21"/>
        <end position="65"/>
    </location>
</feature>
<reference evidence="3" key="1">
    <citation type="journal article" date="2020" name="Nat. Commun.">
        <title>Large-scale genome sequencing of mycorrhizal fungi provides insights into the early evolution of symbiotic traits.</title>
        <authorList>
            <person name="Miyauchi S."/>
            <person name="Kiss E."/>
            <person name="Kuo A."/>
            <person name="Drula E."/>
            <person name="Kohler A."/>
            <person name="Sanchez-Garcia M."/>
            <person name="Morin E."/>
            <person name="Andreopoulos B."/>
            <person name="Barry K.W."/>
            <person name="Bonito G."/>
            <person name="Buee M."/>
            <person name="Carver A."/>
            <person name="Chen C."/>
            <person name="Cichocki N."/>
            <person name="Clum A."/>
            <person name="Culley D."/>
            <person name="Crous P.W."/>
            <person name="Fauchery L."/>
            <person name="Girlanda M."/>
            <person name="Hayes R.D."/>
            <person name="Keri Z."/>
            <person name="LaButti K."/>
            <person name="Lipzen A."/>
            <person name="Lombard V."/>
            <person name="Magnuson J."/>
            <person name="Maillard F."/>
            <person name="Murat C."/>
            <person name="Nolan M."/>
            <person name="Ohm R.A."/>
            <person name="Pangilinan J."/>
            <person name="Pereira M.F."/>
            <person name="Perotto S."/>
            <person name="Peter M."/>
            <person name="Pfister S."/>
            <person name="Riley R."/>
            <person name="Sitrit Y."/>
            <person name="Stielow J.B."/>
            <person name="Szollosi G."/>
            <person name="Zifcakova L."/>
            <person name="Stursova M."/>
            <person name="Spatafora J.W."/>
            <person name="Tedersoo L."/>
            <person name="Vaario L.M."/>
            <person name="Yamada A."/>
            <person name="Yan M."/>
            <person name="Wang P."/>
            <person name="Xu J."/>
            <person name="Bruns T."/>
            <person name="Baldrian P."/>
            <person name="Vilgalys R."/>
            <person name="Dunand C."/>
            <person name="Henrissat B."/>
            <person name="Grigoriev I.V."/>
            <person name="Hibbett D."/>
            <person name="Nagy L.G."/>
            <person name="Martin F.M."/>
        </authorList>
    </citation>
    <scope>NUCLEOTIDE SEQUENCE</scope>
    <source>
        <strain evidence="3">UH-Tt-Lm1</strain>
    </source>
</reference>
<feature type="transmembrane region" description="Helical" evidence="1">
    <location>
        <begin position="218"/>
        <end position="237"/>
    </location>
</feature>
<keyword evidence="1" id="KW-0812">Transmembrane</keyword>
<protein>
    <recommendedName>
        <fullName evidence="2">DUF6533 domain-containing protein</fullName>
    </recommendedName>
</protein>
<evidence type="ECO:0000313" key="4">
    <source>
        <dbReference type="Proteomes" id="UP000736335"/>
    </source>
</evidence>
<evidence type="ECO:0000313" key="3">
    <source>
        <dbReference type="EMBL" id="KAF9785547.1"/>
    </source>
</evidence>
<proteinExistence type="predicted"/>
<gene>
    <name evidence="3" type="ORF">BJ322DRAFT_1063781</name>
</gene>
<organism evidence="3 4">
    <name type="scientific">Thelephora terrestris</name>
    <dbReference type="NCBI Taxonomy" id="56493"/>
    <lineage>
        <taxon>Eukaryota</taxon>
        <taxon>Fungi</taxon>
        <taxon>Dikarya</taxon>
        <taxon>Basidiomycota</taxon>
        <taxon>Agaricomycotina</taxon>
        <taxon>Agaricomycetes</taxon>
        <taxon>Thelephorales</taxon>
        <taxon>Thelephoraceae</taxon>
        <taxon>Thelephora</taxon>
    </lineage>
</organism>
<reference evidence="3" key="2">
    <citation type="submission" date="2020-11" db="EMBL/GenBank/DDBJ databases">
        <authorList>
            <consortium name="DOE Joint Genome Institute"/>
            <person name="Kuo A."/>
            <person name="Miyauchi S."/>
            <person name="Kiss E."/>
            <person name="Drula E."/>
            <person name="Kohler A."/>
            <person name="Sanchez-Garcia M."/>
            <person name="Andreopoulos B."/>
            <person name="Barry K.W."/>
            <person name="Bonito G."/>
            <person name="Buee M."/>
            <person name="Carver A."/>
            <person name="Chen C."/>
            <person name="Cichocki N."/>
            <person name="Clum A."/>
            <person name="Culley D."/>
            <person name="Crous P.W."/>
            <person name="Fauchery L."/>
            <person name="Girlanda M."/>
            <person name="Hayes R."/>
            <person name="Keri Z."/>
            <person name="Labutti K."/>
            <person name="Lipzen A."/>
            <person name="Lombard V."/>
            <person name="Magnuson J."/>
            <person name="Maillard F."/>
            <person name="Morin E."/>
            <person name="Murat C."/>
            <person name="Nolan M."/>
            <person name="Ohm R."/>
            <person name="Pangilinan J."/>
            <person name="Pereira M."/>
            <person name="Perotto S."/>
            <person name="Peter M."/>
            <person name="Riley R."/>
            <person name="Sitrit Y."/>
            <person name="Stielow B."/>
            <person name="Szollosi G."/>
            <person name="Zifcakova L."/>
            <person name="Stursova M."/>
            <person name="Spatafora J.W."/>
            <person name="Tedersoo L."/>
            <person name="Vaario L.-M."/>
            <person name="Yamada A."/>
            <person name="Yan M."/>
            <person name="Wang P."/>
            <person name="Xu J."/>
            <person name="Bruns T."/>
            <person name="Baldrian P."/>
            <person name="Vilgalys R."/>
            <person name="Henrissat B."/>
            <person name="Grigoriev I.V."/>
            <person name="Hibbett D."/>
            <person name="Nagy L.G."/>
            <person name="Martin F.M."/>
        </authorList>
    </citation>
    <scope>NUCLEOTIDE SEQUENCE</scope>
    <source>
        <strain evidence="3">UH-Tt-Lm1</strain>
    </source>
</reference>
<keyword evidence="4" id="KW-1185">Reference proteome</keyword>
<dbReference type="OrthoDB" id="3354157at2759"/>
<keyword evidence="1" id="KW-0472">Membrane</keyword>
<feature type="transmembrane region" description="Helical" evidence="1">
    <location>
        <begin position="93"/>
        <end position="113"/>
    </location>
</feature>
<accession>A0A9P6L7I9</accession>
<evidence type="ECO:0000256" key="1">
    <source>
        <dbReference type="SAM" id="Phobius"/>
    </source>
</evidence>
<evidence type="ECO:0000259" key="2">
    <source>
        <dbReference type="Pfam" id="PF20151"/>
    </source>
</evidence>
<sequence>MNSQGSEEPWVIGQDLVDVKYFSLGMATVAVLDYFLTLDDEVNYVWKKRDSWTFWAFLLNRYSLLLFVLWQQIAFQWSGYTQQICDRSVRLEGFYLVFVFTVAQGFLATRVYALTARKNIILWVFCPLIACCVGMGFYMVFSPQTKAVKLLDIPLPAFHVCAMDAPLWTEWAYVTGVAICDMATFVCIVVFIKRVKASLGQAHSLSHLMKTLIQDSTIYFFIMLTFNVAMLVYGVMARESLKNFPLVAPTVLVPVMVSRLILSLRKAADEGLVLCWNEGHLTVAPRSGHSQEMTELRFRTSHTLRAIRTEDTVV</sequence>
<dbReference type="AlphaFoldDB" id="A0A9P6L7I9"/>
<dbReference type="Pfam" id="PF20151">
    <property type="entry name" value="DUF6533"/>
    <property type="match status" value="1"/>
</dbReference>
<feature type="transmembrane region" description="Helical" evidence="1">
    <location>
        <begin position="171"/>
        <end position="192"/>
    </location>
</feature>
<name>A0A9P6L7I9_9AGAM</name>
<dbReference type="Proteomes" id="UP000736335">
    <property type="component" value="Unassembled WGS sequence"/>
</dbReference>